<dbReference type="EMBL" id="RYZW01000140">
    <property type="protein sequence ID" value="TDZ41330.1"/>
    <property type="molecule type" value="Genomic_DNA"/>
</dbReference>
<protein>
    <submittedName>
        <fullName evidence="3">Uncharacterized protein</fullName>
    </submittedName>
</protein>
<feature type="region of interest" description="Disordered" evidence="2">
    <location>
        <begin position="1"/>
        <end position="83"/>
    </location>
</feature>
<proteinExistence type="predicted"/>
<comment type="caution">
    <text evidence="3">The sequence shown here is derived from an EMBL/GenBank/DDBJ whole genome shotgun (WGS) entry which is preliminary data.</text>
</comment>
<keyword evidence="1" id="KW-0175">Coiled coil</keyword>
<feature type="compositionally biased region" description="Low complexity" evidence="2">
    <location>
        <begin position="391"/>
        <end position="402"/>
    </location>
</feature>
<feature type="coiled-coil region" evidence="1">
    <location>
        <begin position="240"/>
        <end position="267"/>
    </location>
</feature>
<dbReference type="PANTHER" id="PTHR39472">
    <property type="entry name" value="EXPRESSED PROTEIN"/>
    <property type="match status" value="1"/>
</dbReference>
<feature type="region of interest" description="Disordered" evidence="2">
    <location>
        <begin position="341"/>
        <end position="402"/>
    </location>
</feature>
<organism evidence="3 4">
    <name type="scientific">Colletotrichum trifolii</name>
    <dbReference type="NCBI Taxonomy" id="5466"/>
    <lineage>
        <taxon>Eukaryota</taxon>
        <taxon>Fungi</taxon>
        <taxon>Dikarya</taxon>
        <taxon>Ascomycota</taxon>
        <taxon>Pezizomycotina</taxon>
        <taxon>Sordariomycetes</taxon>
        <taxon>Hypocreomycetidae</taxon>
        <taxon>Glomerellales</taxon>
        <taxon>Glomerellaceae</taxon>
        <taxon>Colletotrichum</taxon>
        <taxon>Colletotrichum orbiculare species complex</taxon>
    </lineage>
</organism>
<evidence type="ECO:0000256" key="2">
    <source>
        <dbReference type="SAM" id="MobiDB-lite"/>
    </source>
</evidence>
<dbReference type="Proteomes" id="UP000295703">
    <property type="component" value="Unassembled WGS sequence"/>
</dbReference>
<name>A0A4R8QVY1_COLTR</name>
<dbReference type="STRING" id="5466.A0A4R8QVY1"/>
<feature type="compositionally biased region" description="Low complexity" evidence="2">
    <location>
        <begin position="34"/>
        <end position="70"/>
    </location>
</feature>
<evidence type="ECO:0000313" key="3">
    <source>
        <dbReference type="EMBL" id="TDZ41330.1"/>
    </source>
</evidence>
<feature type="compositionally biased region" description="Pro residues" evidence="2">
    <location>
        <begin position="1"/>
        <end position="13"/>
    </location>
</feature>
<evidence type="ECO:0000256" key="1">
    <source>
        <dbReference type="SAM" id="Coils"/>
    </source>
</evidence>
<keyword evidence="4" id="KW-1185">Reference proteome</keyword>
<feature type="compositionally biased region" description="Polar residues" evidence="2">
    <location>
        <begin position="19"/>
        <end position="33"/>
    </location>
</feature>
<sequence>MNFPAPPPPPPPSAADFSLNPNTHATSTTPTAGSQLQHLAQQHQQPQFPQSRQQQHLQQLQQQQQQQQQQSPPPAPPVGASPLSPAQQALAHAQYHQLVLMNGMNGGNMSAGMGGLPTPAGQQAELNYIYGMVEELSRQLAENRRVTEDIVTGLGRVRSRARNQGLSNEDIVHGAADDVHAQEQNLDTLISILSESLEKAKYSRDANATLLTQYATVVASMLKQFHEYKAKHVTDVTAWHRSYRSQLAEARAENSRLREQIWDMQERAGKANELLRTFRRKYDEDETRWDRRVEEVAARQELRFWKRMAMPEVGDDDPCWSDDDDVIDTAEKERLKELEKRAAQEQLANSQQMGDEYSRPQSPENNTLGGVPMQRDLGIPMGTPVPPPRPSSATSSTGSSGQ</sequence>
<accession>A0A4R8QVY1</accession>
<evidence type="ECO:0000313" key="4">
    <source>
        <dbReference type="Proteomes" id="UP000295703"/>
    </source>
</evidence>
<dbReference type="AlphaFoldDB" id="A0A4R8QVY1"/>
<gene>
    <name evidence="3" type="ORF">CTRI78_v009722</name>
</gene>
<dbReference type="PANTHER" id="PTHR39472:SF1">
    <property type="entry name" value="EXPRESSED PROTEIN"/>
    <property type="match status" value="1"/>
</dbReference>
<reference evidence="3 4" key="1">
    <citation type="submission" date="2018-12" db="EMBL/GenBank/DDBJ databases">
        <title>Genome sequence and assembly of Colletotrichum trifolii.</title>
        <authorList>
            <person name="Gan P."/>
            <person name="Shirasu K."/>
        </authorList>
    </citation>
    <scope>NUCLEOTIDE SEQUENCE [LARGE SCALE GENOMIC DNA]</scope>
    <source>
        <strain evidence="3 4">543-2</strain>
    </source>
</reference>
<feature type="compositionally biased region" description="Polar residues" evidence="2">
    <location>
        <begin position="346"/>
        <end position="368"/>
    </location>
</feature>